<proteinExistence type="predicted"/>
<name>A0A5Z9VM61_SALET</name>
<dbReference type="EMBL" id="AAKLZH010000069">
    <property type="protein sequence ID" value="ECT1905709.1"/>
    <property type="molecule type" value="Genomic_DNA"/>
</dbReference>
<reference evidence="2" key="1">
    <citation type="submission" date="2018-08" db="EMBL/GenBank/DDBJ databases">
        <authorList>
            <consortium name="NARMS: The National Antimicrobial Resistance Monitoring System"/>
        </authorList>
    </citation>
    <scope>NUCLEOTIDE SEQUENCE [LARGE SCALE GENOMIC DNA]</scope>
    <source>
        <strain evidence="2">FSIS11808911</strain>
    </source>
</reference>
<dbReference type="Proteomes" id="UP000839661">
    <property type="component" value="Unassembled WGS sequence"/>
</dbReference>
<comment type="caution">
    <text evidence="2">The sequence shown here is derived from an EMBL/GenBank/DDBJ whole genome shotgun (WGS) entry which is preliminary data.</text>
</comment>
<evidence type="ECO:0000256" key="1">
    <source>
        <dbReference type="SAM" id="MobiDB-lite"/>
    </source>
</evidence>
<gene>
    <name evidence="2" type="ORF">DX339_24090</name>
</gene>
<feature type="non-terminal residue" evidence="2">
    <location>
        <position position="22"/>
    </location>
</feature>
<feature type="region of interest" description="Disordered" evidence="1">
    <location>
        <begin position="1"/>
        <end position="22"/>
    </location>
</feature>
<dbReference type="AlphaFoldDB" id="A0A5Z9VM61"/>
<sequence>MPHMAGTAGRSGRRPKPTARKA</sequence>
<feature type="compositionally biased region" description="Basic residues" evidence="1">
    <location>
        <begin position="11"/>
        <end position="22"/>
    </location>
</feature>
<organism evidence="2">
    <name type="scientific">Salmonella enterica subsp. enterica serovar Adelaide</name>
    <dbReference type="NCBI Taxonomy" id="29473"/>
    <lineage>
        <taxon>Bacteria</taxon>
        <taxon>Pseudomonadati</taxon>
        <taxon>Pseudomonadota</taxon>
        <taxon>Gammaproteobacteria</taxon>
        <taxon>Enterobacterales</taxon>
        <taxon>Enterobacteriaceae</taxon>
        <taxon>Salmonella</taxon>
    </lineage>
</organism>
<protein>
    <submittedName>
        <fullName evidence="2">Phage terminase small subunit P27 family</fullName>
    </submittedName>
</protein>
<evidence type="ECO:0000313" key="2">
    <source>
        <dbReference type="EMBL" id="ECT1905709.1"/>
    </source>
</evidence>
<accession>A0A5Z9VM61</accession>